<feature type="compositionally biased region" description="Low complexity" evidence="2">
    <location>
        <begin position="116"/>
        <end position="125"/>
    </location>
</feature>
<dbReference type="InterPro" id="IPR011009">
    <property type="entry name" value="Kinase-like_dom_sf"/>
</dbReference>
<dbReference type="SUPFAM" id="SSF56112">
    <property type="entry name" value="Protein kinase-like (PK-like)"/>
    <property type="match status" value="1"/>
</dbReference>
<dbReference type="InterPro" id="IPR050823">
    <property type="entry name" value="Plant_Ser_Thr_Prot_Kinase"/>
</dbReference>
<dbReference type="PROSITE" id="PS00107">
    <property type="entry name" value="PROTEIN_KINASE_ATP"/>
    <property type="match status" value="1"/>
</dbReference>
<evidence type="ECO:0008006" key="5">
    <source>
        <dbReference type="Google" id="ProtNLM"/>
    </source>
</evidence>
<comment type="caution">
    <text evidence="3">The sequence shown here is derived from an EMBL/GenBank/DDBJ whole genome shotgun (WGS) entry which is preliminary data.</text>
</comment>
<dbReference type="PANTHER" id="PTHR45621">
    <property type="entry name" value="OS01G0588500 PROTEIN-RELATED"/>
    <property type="match status" value="1"/>
</dbReference>
<evidence type="ECO:0000256" key="1">
    <source>
        <dbReference type="PROSITE-ProRule" id="PRU10141"/>
    </source>
</evidence>
<dbReference type="InterPro" id="IPR017441">
    <property type="entry name" value="Protein_kinase_ATP_BS"/>
</dbReference>
<evidence type="ECO:0000313" key="4">
    <source>
        <dbReference type="Proteomes" id="UP000823674"/>
    </source>
</evidence>
<keyword evidence="4" id="KW-1185">Reference proteome</keyword>
<sequence>MYLQWLDPKESVYIYINSTETTRDYGKTVTMIQQPRVPSSGLMAASDVLIRAKEVCYSLFHTYASHLSIWLGISNLRLFEFLVNGLPARAEITYAANGRKLSKSVKSNEQPAGPVSSSSSTTATTTNYESSLSTHMISEKIKMYSHLKQFTFLDLKLVTSNFRPESLLGEGGFGCVFKGWVGENGTAPVKPSTGVTVAVKTLNLDGLQVIKSGLYDPL</sequence>
<feature type="region of interest" description="Disordered" evidence="2">
    <location>
        <begin position="103"/>
        <end position="125"/>
    </location>
</feature>
<keyword evidence="1" id="KW-0547">Nucleotide-binding</keyword>
<gene>
    <name evidence="3" type="primary">A08g505650.1_BraROA</name>
    <name evidence="3" type="ORF">IGI04_030432</name>
</gene>
<evidence type="ECO:0000256" key="2">
    <source>
        <dbReference type="SAM" id="MobiDB-lite"/>
    </source>
</evidence>
<dbReference type="Gene3D" id="3.30.200.20">
    <property type="entry name" value="Phosphorylase Kinase, domain 1"/>
    <property type="match status" value="1"/>
</dbReference>
<evidence type="ECO:0000313" key="3">
    <source>
        <dbReference type="EMBL" id="KAG5388891.1"/>
    </source>
</evidence>
<dbReference type="EMBL" id="JADBGQ010000007">
    <property type="protein sequence ID" value="KAG5388891.1"/>
    <property type="molecule type" value="Genomic_DNA"/>
</dbReference>
<organism evidence="3 4">
    <name type="scientific">Brassica rapa subsp. trilocularis</name>
    <dbReference type="NCBI Taxonomy" id="1813537"/>
    <lineage>
        <taxon>Eukaryota</taxon>
        <taxon>Viridiplantae</taxon>
        <taxon>Streptophyta</taxon>
        <taxon>Embryophyta</taxon>
        <taxon>Tracheophyta</taxon>
        <taxon>Spermatophyta</taxon>
        <taxon>Magnoliopsida</taxon>
        <taxon>eudicotyledons</taxon>
        <taxon>Gunneridae</taxon>
        <taxon>Pentapetalae</taxon>
        <taxon>rosids</taxon>
        <taxon>malvids</taxon>
        <taxon>Brassicales</taxon>
        <taxon>Brassicaceae</taxon>
        <taxon>Brassiceae</taxon>
        <taxon>Brassica</taxon>
    </lineage>
</organism>
<name>A0ABQ7LQP4_BRACM</name>
<keyword evidence="1" id="KW-0067">ATP-binding</keyword>
<reference evidence="3 4" key="1">
    <citation type="submission" date="2021-03" db="EMBL/GenBank/DDBJ databases">
        <authorList>
            <person name="King G.J."/>
            <person name="Bancroft I."/>
            <person name="Baten A."/>
            <person name="Bloomfield J."/>
            <person name="Borpatragohain P."/>
            <person name="He Z."/>
            <person name="Irish N."/>
            <person name="Irwin J."/>
            <person name="Liu K."/>
            <person name="Mauleon R.P."/>
            <person name="Moore J."/>
            <person name="Morris R."/>
            <person name="Ostergaard L."/>
            <person name="Wang B."/>
            <person name="Wells R."/>
        </authorList>
    </citation>
    <scope>NUCLEOTIDE SEQUENCE [LARGE SCALE GENOMIC DNA]</scope>
    <source>
        <strain evidence="3">R-o-18</strain>
        <tissue evidence="3">Leaf</tissue>
    </source>
</reference>
<accession>A0ABQ7LQP4</accession>
<dbReference type="Proteomes" id="UP000823674">
    <property type="component" value="Chromosome A08"/>
</dbReference>
<proteinExistence type="predicted"/>
<protein>
    <recommendedName>
        <fullName evidence="5">Protein kinase domain-containing protein</fullName>
    </recommendedName>
</protein>
<feature type="binding site" evidence="1">
    <location>
        <position position="200"/>
    </location>
    <ligand>
        <name>ATP</name>
        <dbReference type="ChEBI" id="CHEBI:30616"/>
    </ligand>
</feature>